<dbReference type="STRING" id="71717.A0A4Y7SH97"/>
<accession>A0A4Y7SH97</accession>
<dbReference type="Proteomes" id="UP000298030">
    <property type="component" value="Unassembled WGS sequence"/>
</dbReference>
<sequence>MYVFGVADPSIVDLYEHIAVGALHNSAERCDAPKCHPKTRTAVQDDIFSWVLDEDKRDNPKRILWLTGPAGAGKTAIMGTETGDLAATFFFSSLAGLSDRRSKRRFVTTLAYQLLRHPALKRRISARILTAVEQEPAVFGMDLKEQLETLILHPLRDSLGHGIHNGEPPLPKVIVIDGLDECDLDRSRHYPLPRTKEDDQEEVLSVLLQAVTDKAFPFRIHTHLPAAWPSMQHIDKLVSNASGQFIYAATVQLDIILQLRPQDKTNPFGPLDALYTSILMSSPCPSDAVLWLHGYGTILRRCRVDVIRPSSWVFDRLFESHAGQAQIVLGLPSLIYTTNIQGPEDRQLPEFDSKQVDGWVCDRFGAVLKYNGPEGDLDQYFRAQFLHLWSDYFWLPKTRPWWLPRSKVAHILKPPPSENRTRGCLPLACPNISLPECDPSPWMGIPGGAAEYLRCDLFVLVHRDCRLYRPCDPVCKQWRKALLEVPNEMGSQPWLGRVLDRFCILRFPKRTYREYIGSSGIDWRLKRYAVGSM</sequence>
<name>A0A4Y7SH97_COPMI</name>
<proteinExistence type="predicted"/>
<dbReference type="Gene3D" id="3.40.50.300">
    <property type="entry name" value="P-loop containing nucleotide triphosphate hydrolases"/>
    <property type="match status" value="1"/>
</dbReference>
<gene>
    <name evidence="3" type="ORF">FA13DRAFT_1742454</name>
</gene>
<dbReference type="PANTHER" id="PTHR10039">
    <property type="entry name" value="AMELOGENIN"/>
    <property type="match status" value="1"/>
</dbReference>
<evidence type="ECO:0000313" key="3">
    <source>
        <dbReference type="EMBL" id="TEB21101.1"/>
    </source>
</evidence>
<dbReference type="Pfam" id="PF24883">
    <property type="entry name" value="NPHP3_N"/>
    <property type="match status" value="1"/>
</dbReference>
<keyword evidence="1" id="KW-0677">Repeat</keyword>
<comment type="caution">
    <text evidence="3">The sequence shown here is derived from an EMBL/GenBank/DDBJ whole genome shotgun (WGS) entry which is preliminary data.</text>
</comment>
<dbReference type="AlphaFoldDB" id="A0A4Y7SH97"/>
<keyword evidence="4" id="KW-1185">Reference proteome</keyword>
<organism evidence="3 4">
    <name type="scientific">Coprinellus micaceus</name>
    <name type="common">Glistening ink-cap mushroom</name>
    <name type="synonym">Coprinus micaceus</name>
    <dbReference type="NCBI Taxonomy" id="71717"/>
    <lineage>
        <taxon>Eukaryota</taxon>
        <taxon>Fungi</taxon>
        <taxon>Dikarya</taxon>
        <taxon>Basidiomycota</taxon>
        <taxon>Agaricomycotina</taxon>
        <taxon>Agaricomycetes</taxon>
        <taxon>Agaricomycetidae</taxon>
        <taxon>Agaricales</taxon>
        <taxon>Agaricineae</taxon>
        <taxon>Psathyrellaceae</taxon>
        <taxon>Coprinellus</taxon>
    </lineage>
</organism>
<evidence type="ECO:0000256" key="1">
    <source>
        <dbReference type="ARBA" id="ARBA00022737"/>
    </source>
</evidence>
<dbReference type="EMBL" id="QPFP01000123">
    <property type="protein sequence ID" value="TEB21101.1"/>
    <property type="molecule type" value="Genomic_DNA"/>
</dbReference>
<dbReference type="OrthoDB" id="163438at2759"/>
<dbReference type="InterPro" id="IPR056884">
    <property type="entry name" value="NPHP3-like_N"/>
</dbReference>
<evidence type="ECO:0000313" key="4">
    <source>
        <dbReference type="Proteomes" id="UP000298030"/>
    </source>
</evidence>
<evidence type="ECO:0000259" key="2">
    <source>
        <dbReference type="Pfam" id="PF24883"/>
    </source>
</evidence>
<reference evidence="3 4" key="1">
    <citation type="journal article" date="2019" name="Nat. Ecol. Evol.">
        <title>Megaphylogeny resolves global patterns of mushroom evolution.</title>
        <authorList>
            <person name="Varga T."/>
            <person name="Krizsan K."/>
            <person name="Foldi C."/>
            <person name="Dima B."/>
            <person name="Sanchez-Garcia M."/>
            <person name="Sanchez-Ramirez S."/>
            <person name="Szollosi G.J."/>
            <person name="Szarkandi J.G."/>
            <person name="Papp V."/>
            <person name="Albert L."/>
            <person name="Andreopoulos W."/>
            <person name="Angelini C."/>
            <person name="Antonin V."/>
            <person name="Barry K.W."/>
            <person name="Bougher N.L."/>
            <person name="Buchanan P."/>
            <person name="Buyck B."/>
            <person name="Bense V."/>
            <person name="Catcheside P."/>
            <person name="Chovatia M."/>
            <person name="Cooper J."/>
            <person name="Damon W."/>
            <person name="Desjardin D."/>
            <person name="Finy P."/>
            <person name="Geml J."/>
            <person name="Haridas S."/>
            <person name="Hughes K."/>
            <person name="Justo A."/>
            <person name="Karasinski D."/>
            <person name="Kautmanova I."/>
            <person name="Kiss B."/>
            <person name="Kocsube S."/>
            <person name="Kotiranta H."/>
            <person name="LaButti K.M."/>
            <person name="Lechner B.E."/>
            <person name="Liimatainen K."/>
            <person name="Lipzen A."/>
            <person name="Lukacs Z."/>
            <person name="Mihaltcheva S."/>
            <person name="Morgado L.N."/>
            <person name="Niskanen T."/>
            <person name="Noordeloos M.E."/>
            <person name="Ohm R.A."/>
            <person name="Ortiz-Santana B."/>
            <person name="Ovrebo C."/>
            <person name="Racz N."/>
            <person name="Riley R."/>
            <person name="Savchenko A."/>
            <person name="Shiryaev A."/>
            <person name="Soop K."/>
            <person name="Spirin V."/>
            <person name="Szebenyi C."/>
            <person name="Tomsovsky M."/>
            <person name="Tulloss R.E."/>
            <person name="Uehling J."/>
            <person name="Grigoriev I.V."/>
            <person name="Vagvolgyi C."/>
            <person name="Papp T."/>
            <person name="Martin F.M."/>
            <person name="Miettinen O."/>
            <person name="Hibbett D.S."/>
            <person name="Nagy L.G."/>
        </authorList>
    </citation>
    <scope>NUCLEOTIDE SEQUENCE [LARGE SCALE GENOMIC DNA]</scope>
    <source>
        <strain evidence="3 4">FP101781</strain>
    </source>
</reference>
<dbReference type="SUPFAM" id="SSF52540">
    <property type="entry name" value="P-loop containing nucleoside triphosphate hydrolases"/>
    <property type="match status" value="1"/>
</dbReference>
<feature type="domain" description="Nephrocystin 3-like N-terminal" evidence="2">
    <location>
        <begin position="57"/>
        <end position="186"/>
    </location>
</feature>
<dbReference type="InterPro" id="IPR027417">
    <property type="entry name" value="P-loop_NTPase"/>
</dbReference>
<dbReference type="PANTHER" id="PTHR10039:SF5">
    <property type="entry name" value="NACHT DOMAIN-CONTAINING PROTEIN"/>
    <property type="match status" value="1"/>
</dbReference>
<protein>
    <recommendedName>
        <fullName evidence="2">Nephrocystin 3-like N-terminal domain-containing protein</fullName>
    </recommendedName>
</protein>